<dbReference type="Proteomes" id="UP001597145">
    <property type="component" value="Unassembled WGS sequence"/>
</dbReference>
<organism evidence="2 3">
    <name type="scientific">Pseudonocardia aurantiaca</name>
    <dbReference type="NCBI Taxonomy" id="75290"/>
    <lineage>
        <taxon>Bacteria</taxon>
        <taxon>Bacillati</taxon>
        <taxon>Actinomycetota</taxon>
        <taxon>Actinomycetes</taxon>
        <taxon>Pseudonocardiales</taxon>
        <taxon>Pseudonocardiaceae</taxon>
        <taxon>Pseudonocardia</taxon>
    </lineage>
</organism>
<evidence type="ECO:0000313" key="2">
    <source>
        <dbReference type="EMBL" id="MFD1534656.1"/>
    </source>
</evidence>
<comment type="caution">
    <text evidence="2">The sequence shown here is derived from an EMBL/GenBank/DDBJ whole genome shotgun (WGS) entry which is preliminary data.</text>
</comment>
<protein>
    <submittedName>
        <fullName evidence="2">FBP domain-containing protein</fullName>
    </submittedName>
</protein>
<keyword evidence="3" id="KW-1185">Reference proteome</keyword>
<accession>A0ABW4FYD6</accession>
<feature type="domain" description="Elongation factor G-binding protein C-terminal treble-clef zinc-finger" evidence="1">
    <location>
        <begin position="11"/>
        <end position="162"/>
    </location>
</feature>
<evidence type="ECO:0000259" key="1">
    <source>
        <dbReference type="Pfam" id="PF16571"/>
    </source>
</evidence>
<gene>
    <name evidence="2" type="ORF">ACFSCY_35085</name>
</gene>
<proteinExistence type="predicted"/>
<sequence>MSETITTDARIRRAMANSTKGEAARMTLPGWVRDLDLDAVDDVLGWRDPKAPERGVLLLAHEGGLVGIALRAGESAVRTAAMCALCRTTHAPGRVELLVARRPGAAGRNGDSVGTYVCGDLACARHIRVEKATAALRPTPGTDVEERRAGLRERAQEFVRAVLG</sequence>
<dbReference type="InterPro" id="IPR032330">
    <property type="entry name" value="EF-G-binding_C"/>
</dbReference>
<dbReference type="RefSeq" id="WP_343987224.1">
    <property type="nucleotide sequence ID" value="NZ_BAAAJG010000028.1"/>
</dbReference>
<evidence type="ECO:0000313" key="3">
    <source>
        <dbReference type="Proteomes" id="UP001597145"/>
    </source>
</evidence>
<name>A0ABW4FYD6_9PSEU</name>
<dbReference type="EMBL" id="JBHUCP010000041">
    <property type="protein sequence ID" value="MFD1534656.1"/>
    <property type="molecule type" value="Genomic_DNA"/>
</dbReference>
<dbReference type="Pfam" id="PF16571">
    <property type="entry name" value="FBP_C"/>
    <property type="match status" value="1"/>
</dbReference>
<reference evidence="3" key="1">
    <citation type="journal article" date="2019" name="Int. J. Syst. Evol. Microbiol.">
        <title>The Global Catalogue of Microorganisms (GCM) 10K type strain sequencing project: providing services to taxonomists for standard genome sequencing and annotation.</title>
        <authorList>
            <consortium name="The Broad Institute Genomics Platform"/>
            <consortium name="The Broad Institute Genome Sequencing Center for Infectious Disease"/>
            <person name="Wu L."/>
            <person name="Ma J."/>
        </authorList>
    </citation>
    <scope>NUCLEOTIDE SEQUENCE [LARGE SCALE GENOMIC DNA]</scope>
    <source>
        <strain evidence="3">JCM 12165</strain>
    </source>
</reference>